<organism evidence="1 2">
    <name type="scientific">Irpex rosettiformis</name>
    <dbReference type="NCBI Taxonomy" id="378272"/>
    <lineage>
        <taxon>Eukaryota</taxon>
        <taxon>Fungi</taxon>
        <taxon>Dikarya</taxon>
        <taxon>Basidiomycota</taxon>
        <taxon>Agaricomycotina</taxon>
        <taxon>Agaricomycetes</taxon>
        <taxon>Polyporales</taxon>
        <taxon>Irpicaceae</taxon>
        <taxon>Irpex</taxon>
    </lineage>
</organism>
<dbReference type="Proteomes" id="UP001055072">
    <property type="component" value="Unassembled WGS sequence"/>
</dbReference>
<dbReference type="EMBL" id="MU274923">
    <property type="protein sequence ID" value="KAI0086565.1"/>
    <property type="molecule type" value="Genomic_DNA"/>
</dbReference>
<accession>A0ACB8TX42</accession>
<proteinExistence type="predicted"/>
<reference evidence="1" key="1">
    <citation type="journal article" date="2021" name="Environ. Microbiol.">
        <title>Gene family expansions and transcriptome signatures uncover fungal adaptations to wood decay.</title>
        <authorList>
            <person name="Hage H."/>
            <person name="Miyauchi S."/>
            <person name="Viragh M."/>
            <person name="Drula E."/>
            <person name="Min B."/>
            <person name="Chaduli D."/>
            <person name="Navarro D."/>
            <person name="Favel A."/>
            <person name="Norest M."/>
            <person name="Lesage-Meessen L."/>
            <person name="Balint B."/>
            <person name="Merenyi Z."/>
            <person name="de Eugenio L."/>
            <person name="Morin E."/>
            <person name="Martinez A.T."/>
            <person name="Baldrian P."/>
            <person name="Stursova M."/>
            <person name="Martinez M.J."/>
            <person name="Novotny C."/>
            <person name="Magnuson J.K."/>
            <person name="Spatafora J.W."/>
            <person name="Maurice S."/>
            <person name="Pangilinan J."/>
            <person name="Andreopoulos W."/>
            <person name="LaButti K."/>
            <person name="Hundley H."/>
            <person name="Na H."/>
            <person name="Kuo A."/>
            <person name="Barry K."/>
            <person name="Lipzen A."/>
            <person name="Henrissat B."/>
            <person name="Riley R."/>
            <person name="Ahrendt S."/>
            <person name="Nagy L.G."/>
            <person name="Grigoriev I.V."/>
            <person name="Martin F."/>
            <person name="Rosso M.N."/>
        </authorList>
    </citation>
    <scope>NUCLEOTIDE SEQUENCE</scope>
    <source>
        <strain evidence="1">CBS 384.51</strain>
    </source>
</reference>
<evidence type="ECO:0000313" key="1">
    <source>
        <dbReference type="EMBL" id="KAI0086565.1"/>
    </source>
</evidence>
<keyword evidence="2" id="KW-1185">Reference proteome</keyword>
<gene>
    <name evidence="1" type="ORF">BDY19DRAFT_350599</name>
</gene>
<evidence type="ECO:0000313" key="2">
    <source>
        <dbReference type="Proteomes" id="UP001055072"/>
    </source>
</evidence>
<name>A0ACB8TX42_9APHY</name>
<sequence>MSDRDSSHGAATLLPELLDQIFSEVENAPQCYKPVCSRPIRDDHLVVCNTRYSPGCNTIIEDDNAILCPPPKFRILPLIRMCKWWRPVAERRLYQSIVIRTARYPNPVDILLRTLEGNPRLAGLVRELRMVEPVHQGPAHTQTLAGIISACTQLSYLTLIGFVASKLALKRLQTSLSSLSSLRSLVLVQHDRWKGFNNTSHFGLCSAEEILQWMTQWPDIEHVVVLTGAKLPPEWRTGRFSQNSLPSNNQFPCLRTFSFLQPTTSSAPIQALKMAAPRLETLRIDLEATSDWDIRDALATWAPTLHTLHLYHSTQLVFEPQLGDLLGQLSKLRSLHTTSCLIPPEILHRCATLEMLDYTIETLAHVDGLIEAVPQLLKLVDLKVPTSPIEAEVSAKMRHLQEICYGRKIEFVDCVRSTPDRYSRRLNSWDDSDSDDESWRDYVTDSDGYYYSSD</sequence>
<comment type="caution">
    <text evidence="1">The sequence shown here is derived from an EMBL/GenBank/DDBJ whole genome shotgun (WGS) entry which is preliminary data.</text>
</comment>
<protein>
    <submittedName>
        <fullName evidence="1">Uncharacterized protein</fullName>
    </submittedName>
</protein>